<evidence type="ECO:0000256" key="1">
    <source>
        <dbReference type="SAM" id="MobiDB-lite"/>
    </source>
</evidence>
<dbReference type="PROSITE" id="PS50993">
    <property type="entry name" value="NIDOGEN_G2"/>
    <property type="match status" value="1"/>
</dbReference>
<dbReference type="EMBL" id="JAEQMY010000001">
    <property type="protein sequence ID" value="MBL0402389.1"/>
    <property type="molecule type" value="Genomic_DNA"/>
</dbReference>
<dbReference type="InterPro" id="IPR006605">
    <property type="entry name" value="G2_nidogen/fibulin_G2F"/>
</dbReference>
<keyword evidence="4" id="KW-1185">Reference proteome</keyword>
<dbReference type="RefSeq" id="WP_202055084.1">
    <property type="nucleotide sequence ID" value="NZ_JAEQMY010000001.1"/>
</dbReference>
<feature type="region of interest" description="Disordered" evidence="1">
    <location>
        <begin position="161"/>
        <end position="180"/>
    </location>
</feature>
<reference evidence="3" key="1">
    <citation type="submission" date="2021-01" db="EMBL/GenBank/DDBJ databases">
        <title>Microvirga sp.</title>
        <authorList>
            <person name="Kim M.K."/>
        </authorList>
    </citation>
    <scope>NUCLEOTIDE SEQUENCE</scope>
    <source>
        <strain evidence="3">5420S-16</strain>
    </source>
</reference>
<evidence type="ECO:0000313" key="3">
    <source>
        <dbReference type="EMBL" id="MBL0402389.1"/>
    </source>
</evidence>
<gene>
    <name evidence="3" type="ORF">JKG68_00225</name>
</gene>
<comment type="caution">
    <text evidence="3">The sequence shown here is derived from an EMBL/GenBank/DDBJ whole genome shotgun (WGS) entry which is preliminary data.</text>
</comment>
<proteinExistence type="predicted"/>
<evidence type="ECO:0000259" key="2">
    <source>
        <dbReference type="PROSITE" id="PS50993"/>
    </source>
</evidence>
<feature type="domain" description="Nidogen G2 beta-barrel" evidence="2">
    <location>
        <begin position="228"/>
        <end position="300"/>
    </location>
</feature>
<sequence length="300" mass="32422">MRTFYQGAAAIALTCIVSADASAQGSPRSKRFEPLTGRLFLMVELKGQGRKDLSNKVEWYRLAADRRLELELAMYMLLKSPAPTLTVGGIDKNNAPMPAGMEAIKNAVEGCNGDQNCESQAMAAVAQKMMANPGVLAAMQPDDTRFENWCADRRGPCASGTLRVDDEGDGMNISPPAPAKPYRFKRSGTLELAPQSADLLDRACKAEISVDRQKGLLSMRLGGLNIPVPVRMTGQAYTAEKSVLFLEGSKGIELFDQAVSTDATTWSGQSQLEKIGSVSHNSGQTVAPMSGKLTWRFVRD</sequence>
<dbReference type="AlphaFoldDB" id="A0A937CWK8"/>
<name>A0A937CWK8_9HYPH</name>
<evidence type="ECO:0000313" key="4">
    <source>
        <dbReference type="Proteomes" id="UP000605848"/>
    </source>
</evidence>
<accession>A0A937CWK8</accession>
<dbReference type="Proteomes" id="UP000605848">
    <property type="component" value="Unassembled WGS sequence"/>
</dbReference>
<organism evidence="3 4">
    <name type="scientific">Microvirga aerilata</name>
    <dbReference type="NCBI Taxonomy" id="670292"/>
    <lineage>
        <taxon>Bacteria</taxon>
        <taxon>Pseudomonadati</taxon>
        <taxon>Pseudomonadota</taxon>
        <taxon>Alphaproteobacteria</taxon>
        <taxon>Hyphomicrobiales</taxon>
        <taxon>Methylobacteriaceae</taxon>
        <taxon>Microvirga</taxon>
    </lineage>
</organism>
<protein>
    <recommendedName>
        <fullName evidence="2">Nidogen G2 beta-barrel domain-containing protein</fullName>
    </recommendedName>
</protein>